<feature type="transmembrane region" description="Helical" evidence="5">
    <location>
        <begin position="12"/>
        <end position="31"/>
    </location>
</feature>
<comment type="subcellular location">
    <subcellularLocation>
        <location evidence="1">Membrane</location>
        <topology evidence="1">Multi-pass membrane protein</topology>
    </subcellularLocation>
</comment>
<organism evidence="6 7">
    <name type="scientific">Ohtaekwangia kribbensis</name>
    <dbReference type="NCBI Taxonomy" id="688913"/>
    <lineage>
        <taxon>Bacteria</taxon>
        <taxon>Pseudomonadati</taxon>
        <taxon>Bacteroidota</taxon>
        <taxon>Cytophagia</taxon>
        <taxon>Cytophagales</taxon>
        <taxon>Fulvivirgaceae</taxon>
        <taxon>Ohtaekwangia</taxon>
    </lineage>
</organism>
<dbReference type="EMBL" id="JBHTKA010000003">
    <property type="protein sequence ID" value="MFD0999738.1"/>
    <property type="molecule type" value="Genomic_DNA"/>
</dbReference>
<evidence type="ECO:0000256" key="1">
    <source>
        <dbReference type="ARBA" id="ARBA00004141"/>
    </source>
</evidence>
<dbReference type="RefSeq" id="WP_377578700.1">
    <property type="nucleotide sequence ID" value="NZ_JBHTKA010000003.1"/>
</dbReference>
<sequence>MTSEPKKSKALHVVLWILQILLTAMLLWAGFTKLFEPIEKLSAMWPWTGQVPIAFVKFTGIVDVVGAMGLTLPSLLRIKPKLTPVAAIAFCVLMICAIIFHIARGEASQIGINIVLIIIAAFVAWGRLTRAVIG</sequence>
<evidence type="ECO:0000313" key="7">
    <source>
        <dbReference type="Proteomes" id="UP001597112"/>
    </source>
</evidence>
<dbReference type="Proteomes" id="UP001597112">
    <property type="component" value="Unassembled WGS sequence"/>
</dbReference>
<feature type="transmembrane region" description="Helical" evidence="5">
    <location>
        <begin position="51"/>
        <end position="70"/>
    </location>
</feature>
<evidence type="ECO:0000256" key="3">
    <source>
        <dbReference type="ARBA" id="ARBA00022989"/>
    </source>
</evidence>
<feature type="transmembrane region" description="Helical" evidence="5">
    <location>
        <begin position="109"/>
        <end position="128"/>
    </location>
</feature>
<reference evidence="7" key="1">
    <citation type="journal article" date="2019" name="Int. J. Syst. Evol. Microbiol.">
        <title>The Global Catalogue of Microorganisms (GCM) 10K type strain sequencing project: providing services to taxonomists for standard genome sequencing and annotation.</title>
        <authorList>
            <consortium name="The Broad Institute Genomics Platform"/>
            <consortium name="The Broad Institute Genome Sequencing Center for Infectious Disease"/>
            <person name="Wu L."/>
            <person name="Ma J."/>
        </authorList>
    </citation>
    <scope>NUCLEOTIDE SEQUENCE [LARGE SCALE GENOMIC DNA]</scope>
    <source>
        <strain evidence="7">CCUG 58938</strain>
    </source>
</reference>
<comment type="caution">
    <text evidence="6">The sequence shown here is derived from an EMBL/GenBank/DDBJ whole genome shotgun (WGS) entry which is preliminary data.</text>
</comment>
<dbReference type="Pfam" id="PF13564">
    <property type="entry name" value="DoxX_2"/>
    <property type="match status" value="1"/>
</dbReference>
<name>A0ABW3K0G9_9BACT</name>
<evidence type="ECO:0000313" key="6">
    <source>
        <dbReference type="EMBL" id="MFD0999738.1"/>
    </source>
</evidence>
<feature type="transmembrane region" description="Helical" evidence="5">
    <location>
        <begin position="82"/>
        <end position="103"/>
    </location>
</feature>
<evidence type="ECO:0000256" key="5">
    <source>
        <dbReference type="SAM" id="Phobius"/>
    </source>
</evidence>
<proteinExistence type="predicted"/>
<gene>
    <name evidence="6" type="ORF">ACFQ21_10485</name>
</gene>
<evidence type="ECO:0000256" key="4">
    <source>
        <dbReference type="ARBA" id="ARBA00023136"/>
    </source>
</evidence>
<keyword evidence="4 5" id="KW-0472">Membrane</keyword>
<accession>A0ABW3K0G9</accession>
<keyword evidence="2 5" id="KW-0812">Transmembrane</keyword>
<keyword evidence="3 5" id="KW-1133">Transmembrane helix</keyword>
<keyword evidence="7" id="KW-1185">Reference proteome</keyword>
<evidence type="ECO:0000256" key="2">
    <source>
        <dbReference type="ARBA" id="ARBA00022692"/>
    </source>
</evidence>
<protein>
    <submittedName>
        <fullName evidence="6">DoxX family protein</fullName>
    </submittedName>
</protein>
<dbReference type="InterPro" id="IPR032808">
    <property type="entry name" value="DoxX"/>
</dbReference>